<evidence type="ECO:0000313" key="2">
    <source>
        <dbReference type="Proteomes" id="UP001055439"/>
    </source>
</evidence>
<dbReference type="Proteomes" id="UP001055439">
    <property type="component" value="Chromosome 8"/>
</dbReference>
<name>A0A9E7L7M5_9LILI</name>
<evidence type="ECO:0000313" key="1">
    <source>
        <dbReference type="EMBL" id="URE40684.1"/>
    </source>
</evidence>
<protein>
    <submittedName>
        <fullName evidence="1">Uncharacterized protein</fullName>
    </submittedName>
</protein>
<dbReference type="AlphaFoldDB" id="A0A9E7L7M5"/>
<sequence length="77" mass="8467">MKLGNTASMAVTLGAALELKDQVAKPYSSTIKRNLSAIGSSAAKVIRKSEFRRREEDSSAKEESLRMVMYLSCWGPN</sequence>
<organism evidence="1 2">
    <name type="scientific">Musa troglodytarum</name>
    <name type="common">fe'i banana</name>
    <dbReference type="NCBI Taxonomy" id="320322"/>
    <lineage>
        <taxon>Eukaryota</taxon>
        <taxon>Viridiplantae</taxon>
        <taxon>Streptophyta</taxon>
        <taxon>Embryophyta</taxon>
        <taxon>Tracheophyta</taxon>
        <taxon>Spermatophyta</taxon>
        <taxon>Magnoliopsida</taxon>
        <taxon>Liliopsida</taxon>
        <taxon>Zingiberales</taxon>
        <taxon>Musaceae</taxon>
        <taxon>Musa</taxon>
    </lineage>
</organism>
<reference evidence="1" key="1">
    <citation type="submission" date="2022-05" db="EMBL/GenBank/DDBJ databases">
        <title>The Musa troglodytarum L. genome provides insights into the mechanism of non-climacteric behaviour and enrichment of carotenoids.</title>
        <authorList>
            <person name="Wang J."/>
        </authorList>
    </citation>
    <scope>NUCLEOTIDE SEQUENCE</scope>
    <source>
        <tissue evidence="1">Leaf</tissue>
    </source>
</reference>
<gene>
    <name evidence="1" type="ORF">MUK42_35689</name>
</gene>
<dbReference type="Pfam" id="PF12609">
    <property type="entry name" value="DUF3774"/>
    <property type="match status" value="1"/>
</dbReference>
<proteinExistence type="predicted"/>
<dbReference type="InterPro" id="IPR022251">
    <property type="entry name" value="DUF3774_wound-induced"/>
</dbReference>
<accession>A0A9E7L7M5</accession>
<dbReference type="OrthoDB" id="1668405at2759"/>
<dbReference type="EMBL" id="CP097510">
    <property type="protein sequence ID" value="URE40684.1"/>
    <property type="molecule type" value="Genomic_DNA"/>
</dbReference>
<keyword evidence="2" id="KW-1185">Reference proteome</keyword>